<evidence type="ECO:0000256" key="1">
    <source>
        <dbReference type="SAM" id="Phobius"/>
    </source>
</evidence>
<accession>A0AAD2BY91</accession>
<feature type="transmembrane region" description="Helical" evidence="1">
    <location>
        <begin position="34"/>
        <end position="51"/>
    </location>
</feature>
<gene>
    <name evidence="2" type="ORF">R77567_01643</name>
</gene>
<evidence type="ECO:0008006" key="4">
    <source>
        <dbReference type="Google" id="ProtNLM"/>
    </source>
</evidence>
<keyword evidence="1" id="KW-0472">Membrane</keyword>
<keyword evidence="1" id="KW-1133">Transmembrane helix</keyword>
<keyword evidence="1" id="KW-0812">Transmembrane</keyword>
<reference evidence="2" key="1">
    <citation type="submission" date="2023-07" db="EMBL/GenBank/DDBJ databases">
        <authorList>
            <person name="Peeters C."/>
        </authorList>
    </citation>
    <scope>NUCLEOTIDE SEQUENCE</scope>
    <source>
        <strain evidence="2">R-77567</strain>
    </source>
</reference>
<proteinExistence type="predicted"/>
<sequence>MGLVNCKACSAPVSRSANACPKCGHPLPRRTRPLTMIFAIIFVPLFLYGIVKRAGEPTSETEEVSPRASAAVACQEFVKRSLNDPGSADFPSIDETRVTTDKKDPNRFYVTFNGRAKNGFGALTLHTFHCTVSQNEKGWRLEAMKE</sequence>
<organism evidence="2 3">
    <name type="scientific">Ralstonia flatus</name>
    <dbReference type="NCBI Taxonomy" id="3058601"/>
    <lineage>
        <taxon>Bacteria</taxon>
        <taxon>Pseudomonadati</taxon>
        <taxon>Pseudomonadota</taxon>
        <taxon>Betaproteobacteria</taxon>
        <taxon>Burkholderiales</taxon>
        <taxon>Burkholderiaceae</taxon>
        <taxon>Ralstonia</taxon>
    </lineage>
</organism>
<comment type="caution">
    <text evidence="2">The sequence shown here is derived from an EMBL/GenBank/DDBJ whole genome shotgun (WGS) entry which is preliminary data.</text>
</comment>
<evidence type="ECO:0000313" key="2">
    <source>
        <dbReference type="EMBL" id="CAJ0862382.1"/>
    </source>
</evidence>
<dbReference type="Proteomes" id="UP001190491">
    <property type="component" value="Unassembled WGS sequence"/>
</dbReference>
<dbReference type="AlphaFoldDB" id="A0AAD2BY91"/>
<evidence type="ECO:0000313" key="3">
    <source>
        <dbReference type="Proteomes" id="UP001190491"/>
    </source>
</evidence>
<dbReference type="EMBL" id="CAUDKO010000003">
    <property type="protein sequence ID" value="CAJ0862382.1"/>
    <property type="molecule type" value="Genomic_DNA"/>
</dbReference>
<name>A0AAD2BY91_9RALS</name>
<protein>
    <recommendedName>
        <fullName evidence="4">Zinc ribbon domain-containing protein</fullName>
    </recommendedName>
</protein>